<evidence type="ECO:0000313" key="2">
    <source>
        <dbReference type="Proteomes" id="UP001291623"/>
    </source>
</evidence>
<comment type="caution">
    <text evidence="1">The sequence shown here is derived from an EMBL/GenBank/DDBJ whole genome shotgun (WGS) entry which is preliminary data.</text>
</comment>
<organism evidence="1 2">
    <name type="scientific">Anisodus tanguticus</name>
    <dbReference type="NCBI Taxonomy" id="243964"/>
    <lineage>
        <taxon>Eukaryota</taxon>
        <taxon>Viridiplantae</taxon>
        <taxon>Streptophyta</taxon>
        <taxon>Embryophyta</taxon>
        <taxon>Tracheophyta</taxon>
        <taxon>Spermatophyta</taxon>
        <taxon>Magnoliopsida</taxon>
        <taxon>eudicotyledons</taxon>
        <taxon>Gunneridae</taxon>
        <taxon>Pentapetalae</taxon>
        <taxon>asterids</taxon>
        <taxon>lamiids</taxon>
        <taxon>Solanales</taxon>
        <taxon>Solanaceae</taxon>
        <taxon>Solanoideae</taxon>
        <taxon>Hyoscyameae</taxon>
        <taxon>Anisodus</taxon>
    </lineage>
</organism>
<dbReference type="Proteomes" id="UP001291623">
    <property type="component" value="Unassembled WGS sequence"/>
</dbReference>
<evidence type="ECO:0008006" key="3">
    <source>
        <dbReference type="Google" id="ProtNLM"/>
    </source>
</evidence>
<name>A0AAE1R4B6_9SOLA</name>
<proteinExistence type="predicted"/>
<gene>
    <name evidence="1" type="ORF">RND71_035072</name>
</gene>
<sequence>MIKWGSLTTVGAFETWKTLITMGAWGISKDVRNDIVLIDESRNGFKARMDVWGQTPQSEGFRLGRTKTEYMKCKYSVTHERGWRGSEAGHTCHSKRGTSSIRSIIQENGKINDDVTHRIGIKWMKWRLASGVLWDKKVSPKHKDKFYNVVVRTIILFETECWPVKNSHVLKRKLQI</sequence>
<accession>A0AAE1R4B6</accession>
<protein>
    <recommendedName>
        <fullName evidence="3">Endonuclease-reverse transcriptase</fullName>
    </recommendedName>
</protein>
<dbReference type="PANTHER" id="PTHR46238:SF10">
    <property type="entry name" value="SWI_SNF COMPLEX SUBUNIT SWI3C"/>
    <property type="match status" value="1"/>
</dbReference>
<keyword evidence="2" id="KW-1185">Reference proteome</keyword>
<dbReference type="EMBL" id="JAVYJV010000019">
    <property type="protein sequence ID" value="KAK4344896.1"/>
    <property type="molecule type" value="Genomic_DNA"/>
</dbReference>
<evidence type="ECO:0000313" key="1">
    <source>
        <dbReference type="EMBL" id="KAK4344896.1"/>
    </source>
</evidence>
<reference evidence="1" key="1">
    <citation type="submission" date="2023-12" db="EMBL/GenBank/DDBJ databases">
        <title>Genome assembly of Anisodus tanguticus.</title>
        <authorList>
            <person name="Wang Y.-J."/>
        </authorList>
    </citation>
    <scope>NUCLEOTIDE SEQUENCE</scope>
    <source>
        <strain evidence="1">KB-2021</strain>
        <tissue evidence="1">Leaf</tissue>
    </source>
</reference>
<dbReference type="PANTHER" id="PTHR46238">
    <property type="entry name" value="REVERSE TRANSCRIPTASE DOMAIN-CONTAINING PROTEIN"/>
    <property type="match status" value="1"/>
</dbReference>
<dbReference type="AlphaFoldDB" id="A0AAE1R4B6"/>